<evidence type="ECO:0000313" key="1">
    <source>
        <dbReference type="EMBL" id="AYV77452.1"/>
    </source>
</evidence>
<accession>A0A3G4ZRB5</accession>
<protein>
    <submittedName>
        <fullName evidence="1">Uncharacterized protein</fullName>
    </submittedName>
</protein>
<gene>
    <name evidence="1" type="ORF">Dasosvirus3_11</name>
</gene>
<proteinExistence type="predicted"/>
<name>A0A3G4ZRB5_9VIRU</name>
<sequence>MESINSSNIVRGSAYFILHQDQFCEHHLLGSYTILRQECKCRIDQPIPIERKEGFRAKSVSFYATDGTLLKSMKLDDTSNDLNKQTTDMLDPSVRFVATGIYIGPFMKGFTSIFVNFNIGEKKDSKHISFFEVNGRTKEQILAWVKEKQSITSRFDISGISVHNITIYEQPNKPCWIL</sequence>
<dbReference type="EMBL" id="MK072044">
    <property type="protein sequence ID" value="AYV77452.1"/>
    <property type="molecule type" value="Genomic_DNA"/>
</dbReference>
<organism evidence="1">
    <name type="scientific">Dasosvirus sp</name>
    <dbReference type="NCBI Taxonomy" id="2487764"/>
    <lineage>
        <taxon>Viruses</taxon>
        <taxon>Varidnaviria</taxon>
        <taxon>Bamfordvirae</taxon>
        <taxon>Nucleocytoviricota</taxon>
        <taxon>Megaviricetes</taxon>
        <taxon>Imitervirales</taxon>
        <taxon>Mimiviridae</taxon>
        <taxon>Klosneuvirinae</taxon>
    </lineage>
</organism>
<reference evidence="1" key="1">
    <citation type="submission" date="2018-10" db="EMBL/GenBank/DDBJ databases">
        <title>Hidden diversity of soil giant viruses.</title>
        <authorList>
            <person name="Schulz F."/>
            <person name="Alteio L."/>
            <person name="Goudeau D."/>
            <person name="Ryan E.M."/>
            <person name="Malmstrom R.R."/>
            <person name="Blanchard J."/>
            <person name="Woyke T."/>
        </authorList>
    </citation>
    <scope>NUCLEOTIDE SEQUENCE</scope>
    <source>
        <strain evidence="1">DSV1</strain>
    </source>
</reference>